<reference evidence="6 7" key="1">
    <citation type="submission" date="2006-08" db="EMBL/GenBank/DDBJ databases">
        <title>Complete sequence of Maricaulis maris MCS10.</title>
        <authorList>
            <consortium name="US DOE Joint Genome Institute"/>
            <person name="Copeland A."/>
            <person name="Lucas S."/>
            <person name="Lapidus A."/>
            <person name="Barry K."/>
            <person name="Detter J.C."/>
            <person name="Glavina del Rio T."/>
            <person name="Hammon N."/>
            <person name="Israni S."/>
            <person name="Dalin E."/>
            <person name="Tice H."/>
            <person name="Pitluck S."/>
            <person name="Saunders E."/>
            <person name="Brettin T."/>
            <person name="Bruce D."/>
            <person name="Han C."/>
            <person name="Tapia R."/>
            <person name="Gilna P."/>
            <person name="Schmutz J."/>
            <person name="Larimer F."/>
            <person name="Land M."/>
            <person name="Hauser L."/>
            <person name="Kyrpides N."/>
            <person name="Mikhailova N."/>
            <person name="Viollier P."/>
            <person name="Stephens C."/>
            <person name="Richardson P."/>
        </authorList>
    </citation>
    <scope>NUCLEOTIDE SEQUENCE [LARGE SCALE GENOMIC DNA]</scope>
    <source>
        <strain evidence="6 7">MCS10</strain>
    </source>
</reference>
<dbReference type="InterPro" id="IPR023352">
    <property type="entry name" value="MAPEG-like_dom_sf"/>
</dbReference>
<dbReference type="STRING" id="394221.Mmar10_0640"/>
<dbReference type="SUPFAM" id="SSF161084">
    <property type="entry name" value="MAPEG domain-like"/>
    <property type="match status" value="1"/>
</dbReference>
<name>Q0AS04_MARMM</name>
<keyword evidence="3 5" id="KW-1133">Transmembrane helix</keyword>
<dbReference type="Proteomes" id="UP000001964">
    <property type="component" value="Chromosome"/>
</dbReference>
<dbReference type="KEGG" id="mmr:Mmar10_0640"/>
<protein>
    <submittedName>
        <fullName evidence="6">Membrane-associated proteins in eicosanoid and glutathione metabolism (MAPEG)</fullName>
    </submittedName>
</protein>
<dbReference type="RefSeq" id="WP_011642580.1">
    <property type="nucleotide sequence ID" value="NC_008347.1"/>
</dbReference>
<dbReference type="PANTHER" id="PTHR35814:SF1">
    <property type="entry name" value="GLUTATHIONE S-TRANSFERASE-RELATED"/>
    <property type="match status" value="1"/>
</dbReference>
<evidence type="ECO:0000256" key="4">
    <source>
        <dbReference type="ARBA" id="ARBA00023136"/>
    </source>
</evidence>
<sequence length="130" mass="13471">MTGLDAFALYTGLNGLLLIALSFNVVRHRQRSKVGIGIGTDADLERACRVQGNAVEYIPMALIILGGLALTNAPTLLIHGLGIALTLGRGLHAWGLSSSAGTSMGRVVGTLLSWISIVAGSGFLIWTAVS</sequence>
<evidence type="ECO:0000313" key="6">
    <source>
        <dbReference type="EMBL" id="ABI64933.1"/>
    </source>
</evidence>
<dbReference type="OrthoDB" id="7630838at2"/>
<feature type="transmembrane region" description="Helical" evidence="5">
    <location>
        <begin position="107"/>
        <end position="129"/>
    </location>
</feature>
<evidence type="ECO:0000256" key="5">
    <source>
        <dbReference type="SAM" id="Phobius"/>
    </source>
</evidence>
<keyword evidence="7" id="KW-1185">Reference proteome</keyword>
<dbReference type="PANTHER" id="PTHR35814">
    <property type="match status" value="1"/>
</dbReference>
<dbReference type="AlphaFoldDB" id="Q0AS04"/>
<evidence type="ECO:0000256" key="1">
    <source>
        <dbReference type="ARBA" id="ARBA00004370"/>
    </source>
</evidence>
<dbReference type="InterPro" id="IPR001129">
    <property type="entry name" value="Membr-assoc_MAPEG"/>
</dbReference>
<proteinExistence type="predicted"/>
<comment type="subcellular location">
    <subcellularLocation>
        <location evidence="1">Membrane</location>
    </subcellularLocation>
</comment>
<gene>
    <name evidence="6" type="ordered locus">Mmar10_0640</name>
</gene>
<dbReference type="eggNOG" id="COG3788">
    <property type="taxonomic scope" value="Bacteria"/>
</dbReference>
<dbReference type="EMBL" id="CP000449">
    <property type="protein sequence ID" value="ABI64933.1"/>
    <property type="molecule type" value="Genomic_DNA"/>
</dbReference>
<dbReference type="Pfam" id="PF01124">
    <property type="entry name" value="MAPEG"/>
    <property type="match status" value="1"/>
</dbReference>
<organism evidence="6 7">
    <name type="scientific">Maricaulis maris (strain MCS10)</name>
    <name type="common">Caulobacter maris</name>
    <dbReference type="NCBI Taxonomy" id="394221"/>
    <lineage>
        <taxon>Bacteria</taxon>
        <taxon>Pseudomonadati</taxon>
        <taxon>Pseudomonadota</taxon>
        <taxon>Alphaproteobacteria</taxon>
        <taxon>Maricaulales</taxon>
        <taxon>Maricaulaceae</taxon>
        <taxon>Maricaulis</taxon>
    </lineage>
</organism>
<keyword evidence="4 5" id="KW-0472">Membrane</keyword>
<evidence type="ECO:0000256" key="3">
    <source>
        <dbReference type="ARBA" id="ARBA00022989"/>
    </source>
</evidence>
<feature type="transmembrane region" description="Helical" evidence="5">
    <location>
        <begin position="6"/>
        <end position="26"/>
    </location>
</feature>
<keyword evidence="2 5" id="KW-0812">Transmembrane</keyword>
<evidence type="ECO:0000256" key="2">
    <source>
        <dbReference type="ARBA" id="ARBA00022692"/>
    </source>
</evidence>
<dbReference type="GO" id="GO:0016020">
    <property type="term" value="C:membrane"/>
    <property type="evidence" value="ECO:0007669"/>
    <property type="project" value="UniProtKB-SubCell"/>
</dbReference>
<dbReference type="HOGENOM" id="CLU_134926_1_0_5"/>
<dbReference type="Gene3D" id="1.20.120.550">
    <property type="entry name" value="Membrane associated eicosanoid/glutathione metabolism-like domain"/>
    <property type="match status" value="1"/>
</dbReference>
<accession>Q0AS04</accession>
<evidence type="ECO:0000313" key="7">
    <source>
        <dbReference type="Proteomes" id="UP000001964"/>
    </source>
</evidence>